<reference evidence="3" key="1">
    <citation type="submission" date="2023-03" db="EMBL/GenBank/DDBJ databases">
        <title>Near-Complete genome sequence of Lipomyces tetrasporous NRRL Y-64009, an oleaginous yeast capable of growing on lignocellulosic hydrolysates.</title>
        <authorList>
            <consortium name="Lawrence Berkeley National Laboratory"/>
            <person name="Jagtap S.S."/>
            <person name="Liu J.-J."/>
            <person name="Walukiewicz H.E."/>
            <person name="Pangilinan J."/>
            <person name="Lipzen A."/>
            <person name="Ahrendt S."/>
            <person name="Koriabine M."/>
            <person name="Cobaugh K."/>
            <person name="Salamov A."/>
            <person name="Yoshinaga Y."/>
            <person name="Ng V."/>
            <person name="Daum C."/>
            <person name="Grigoriev I.V."/>
            <person name="Slininger P.J."/>
            <person name="Dien B.S."/>
            <person name="Jin Y.-S."/>
            <person name="Rao C.V."/>
        </authorList>
    </citation>
    <scope>NUCLEOTIDE SEQUENCE</scope>
    <source>
        <strain evidence="3">NRRL Y-64009</strain>
    </source>
</reference>
<dbReference type="SUPFAM" id="SSF57701">
    <property type="entry name" value="Zn2/Cys6 DNA-binding domain"/>
    <property type="match status" value="1"/>
</dbReference>
<keyword evidence="4" id="KW-1185">Reference proteome</keyword>
<dbReference type="CDD" id="cd00067">
    <property type="entry name" value="GAL4"/>
    <property type="match status" value="1"/>
</dbReference>
<proteinExistence type="predicted"/>
<dbReference type="GO" id="GO:0001228">
    <property type="term" value="F:DNA-binding transcription activator activity, RNA polymerase II-specific"/>
    <property type="evidence" value="ECO:0007669"/>
    <property type="project" value="TreeGrafter"/>
</dbReference>
<feature type="compositionally biased region" description="Low complexity" evidence="1">
    <location>
        <begin position="107"/>
        <end position="120"/>
    </location>
</feature>
<evidence type="ECO:0000259" key="2">
    <source>
        <dbReference type="PROSITE" id="PS50048"/>
    </source>
</evidence>
<dbReference type="PROSITE" id="PS50048">
    <property type="entry name" value="ZN2_CY6_FUNGAL_2"/>
    <property type="match status" value="1"/>
</dbReference>
<sequence>MPLPPSRSRDGFTSINSLTGSSSSSSSSAPPLPAVSPSLSATRSPVVPAPPPSFSRATSANSKAESSSPTLSSARPASSQQPQQLQQSDASSSKQPTLDNVSESDADPSSPGASTSPSSLSAQMALLQQQQTPGGGPMPRRSHLKSRNGCLICKKRKIKCDEMRPQCRNCVKHNVICSYASQAMASPVMQEATPIPPSAIPRASAMPLGISVPVPGVLPGLATRYFDGVTPDSSVAAALSARSSATTFSTPPTFDMGASKNANGAAPNLTALPAPHTVLGQSPGNVIATQQLALLTNYILNTSKSLSNNYNPRSVYMWTHEVPSMACEFDFMMYSILALSATHLQYLRNDFSYENIAVYYRHRAIESFRRGISSDDLEKTPTMLEALIIAGALVSIDAFAYIEQSEYANNRAVTIDRWLPLLLGIKAVVIESDNMNEGHLSLHWNPHIHFLPVGERSLLYLSNLIDKRATELNQRELTYLCERPIRVLEQLITFNDTEFVELGAGLTRYIMTWPFVCSDEFIQKLKNHELVPLAIYVHYLAVMSFTKVWWQELRVKNDVRMICKILGPDWEPWLEWPKAYFDFDLWADD</sequence>
<dbReference type="GO" id="GO:0008270">
    <property type="term" value="F:zinc ion binding"/>
    <property type="evidence" value="ECO:0007669"/>
    <property type="project" value="InterPro"/>
</dbReference>
<protein>
    <recommendedName>
        <fullName evidence="2">Zn(2)-C6 fungal-type domain-containing protein</fullName>
    </recommendedName>
</protein>
<feature type="compositionally biased region" description="Low complexity" evidence="1">
    <location>
        <begin position="13"/>
        <end position="46"/>
    </location>
</feature>
<name>A0AAD7VT10_9ASCO</name>
<evidence type="ECO:0000313" key="4">
    <source>
        <dbReference type="Proteomes" id="UP001217417"/>
    </source>
</evidence>
<feature type="domain" description="Zn(2)-C6 fungal-type" evidence="2">
    <location>
        <begin position="149"/>
        <end position="179"/>
    </location>
</feature>
<dbReference type="Pfam" id="PF11951">
    <property type="entry name" value="Fungal_trans_2"/>
    <property type="match status" value="1"/>
</dbReference>
<evidence type="ECO:0000256" key="1">
    <source>
        <dbReference type="SAM" id="MobiDB-lite"/>
    </source>
</evidence>
<dbReference type="GeneID" id="80882885"/>
<dbReference type="InterPro" id="IPR036864">
    <property type="entry name" value="Zn2-C6_fun-type_DNA-bd_sf"/>
</dbReference>
<accession>A0AAD7VT10</accession>
<dbReference type="InterPro" id="IPR001138">
    <property type="entry name" value="Zn2Cys6_DnaBD"/>
</dbReference>
<evidence type="ECO:0000313" key="3">
    <source>
        <dbReference type="EMBL" id="KAJ8099625.1"/>
    </source>
</evidence>
<dbReference type="PROSITE" id="PS00463">
    <property type="entry name" value="ZN2_CY6_FUNGAL_1"/>
    <property type="match status" value="1"/>
</dbReference>
<dbReference type="Gene3D" id="4.10.240.10">
    <property type="entry name" value="Zn(2)-C6 fungal-type DNA-binding domain"/>
    <property type="match status" value="1"/>
</dbReference>
<dbReference type="Pfam" id="PF00172">
    <property type="entry name" value="Zn_clus"/>
    <property type="match status" value="1"/>
</dbReference>
<dbReference type="AlphaFoldDB" id="A0AAD7VT10"/>
<feature type="region of interest" description="Disordered" evidence="1">
    <location>
        <begin position="1"/>
        <end position="120"/>
    </location>
</feature>
<dbReference type="SMART" id="SM00066">
    <property type="entry name" value="GAL4"/>
    <property type="match status" value="1"/>
</dbReference>
<comment type="caution">
    <text evidence="3">The sequence shown here is derived from an EMBL/GenBank/DDBJ whole genome shotgun (WGS) entry which is preliminary data.</text>
</comment>
<dbReference type="PANTHER" id="PTHR47784">
    <property type="entry name" value="STEROL UPTAKE CONTROL PROTEIN 2"/>
    <property type="match status" value="1"/>
</dbReference>
<dbReference type="RefSeq" id="XP_056043075.1">
    <property type="nucleotide sequence ID" value="XM_056187719.1"/>
</dbReference>
<gene>
    <name evidence="3" type="ORF">POJ06DRAFT_254050</name>
</gene>
<organism evidence="3 4">
    <name type="scientific">Lipomyces tetrasporus</name>
    <dbReference type="NCBI Taxonomy" id="54092"/>
    <lineage>
        <taxon>Eukaryota</taxon>
        <taxon>Fungi</taxon>
        <taxon>Dikarya</taxon>
        <taxon>Ascomycota</taxon>
        <taxon>Saccharomycotina</taxon>
        <taxon>Lipomycetes</taxon>
        <taxon>Lipomycetales</taxon>
        <taxon>Lipomycetaceae</taxon>
        <taxon>Lipomyces</taxon>
    </lineage>
</organism>
<dbReference type="InterPro" id="IPR021858">
    <property type="entry name" value="Fun_TF"/>
</dbReference>
<feature type="compositionally biased region" description="Low complexity" evidence="1">
    <location>
        <begin position="72"/>
        <end position="95"/>
    </location>
</feature>
<dbReference type="Proteomes" id="UP001217417">
    <property type="component" value="Unassembled WGS sequence"/>
</dbReference>
<dbReference type="EMBL" id="JARPMG010000006">
    <property type="protein sequence ID" value="KAJ8099625.1"/>
    <property type="molecule type" value="Genomic_DNA"/>
</dbReference>
<dbReference type="InterPro" id="IPR053157">
    <property type="entry name" value="Sterol_Uptake_Regulator"/>
</dbReference>
<feature type="compositionally biased region" description="Polar residues" evidence="1">
    <location>
        <begin position="58"/>
        <end position="71"/>
    </location>
</feature>
<dbReference type="PANTHER" id="PTHR47784:SF5">
    <property type="entry name" value="STEROL UPTAKE CONTROL PROTEIN 2"/>
    <property type="match status" value="1"/>
</dbReference>